<name>A0A1D1VPN7_RAMVA</name>
<evidence type="ECO:0000313" key="2">
    <source>
        <dbReference type="Proteomes" id="UP000186922"/>
    </source>
</evidence>
<dbReference type="AlphaFoldDB" id="A0A1D1VPN7"/>
<evidence type="ECO:0000313" key="1">
    <source>
        <dbReference type="EMBL" id="GAV02921.1"/>
    </source>
</evidence>
<dbReference type="EMBL" id="BDGG01000009">
    <property type="protein sequence ID" value="GAV02921.1"/>
    <property type="molecule type" value="Genomic_DNA"/>
</dbReference>
<dbReference type="Proteomes" id="UP000186922">
    <property type="component" value="Unassembled WGS sequence"/>
</dbReference>
<protein>
    <submittedName>
        <fullName evidence="1">Uncharacterized protein</fullName>
    </submittedName>
</protein>
<comment type="caution">
    <text evidence="1">The sequence shown here is derived from an EMBL/GenBank/DDBJ whole genome shotgun (WGS) entry which is preliminary data.</text>
</comment>
<keyword evidence="2" id="KW-1185">Reference proteome</keyword>
<reference evidence="1 2" key="1">
    <citation type="journal article" date="2016" name="Nat. Commun.">
        <title>Extremotolerant tardigrade genome and improved radiotolerance of human cultured cells by tardigrade-unique protein.</title>
        <authorList>
            <person name="Hashimoto T."/>
            <person name="Horikawa D.D."/>
            <person name="Saito Y."/>
            <person name="Kuwahara H."/>
            <person name="Kozuka-Hata H."/>
            <person name="Shin-I T."/>
            <person name="Minakuchi Y."/>
            <person name="Ohishi K."/>
            <person name="Motoyama A."/>
            <person name="Aizu T."/>
            <person name="Enomoto A."/>
            <person name="Kondo K."/>
            <person name="Tanaka S."/>
            <person name="Hara Y."/>
            <person name="Koshikawa S."/>
            <person name="Sagara H."/>
            <person name="Miura T."/>
            <person name="Yokobori S."/>
            <person name="Miyagawa K."/>
            <person name="Suzuki Y."/>
            <person name="Kubo T."/>
            <person name="Oyama M."/>
            <person name="Kohara Y."/>
            <person name="Fujiyama A."/>
            <person name="Arakawa K."/>
            <person name="Katayama T."/>
            <person name="Toyoda A."/>
            <person name="Kunieda T."/>
        </authorList>
    </citation>
    <scope>NUCLEOTIDE SEQUENCE [LARGE SCALE GENOMIC DNA]</scope>
    <source>
        <strain evidence="1 2">YOKOZUNA-1</strain>
    </source>
</reference>
<proteinExistence type="predicted"/>
<accession>A0A1D1VPN7</accession>
<gene>
    <name evidence="1" type="primary">RvY_13423-1</name>
    <name evidence="1" type="synonym">RvY_13423.1</name>
    <name evidence="1" type="ORF">RvY_13423</name>
</gene>
<sequence length="312" mass="36008">MLSRLALHVPLLLGYHEHCERTSAWQQQQHRLDTCEPLQSERKTTQLAGEKLHDIYLPKRTLHTGLLENMATSIHIHVKEHCAGLRKRVQERVPQYKRDYGELSQLLDVYDATLCTFCDSEDGEEMFAPLWTFYDPESCVITPCLRPEFEETCLTFIRDSYQTVNQKILSRLWALKLLSDYPTTLSHEVISRVQDEQILSSHKRHVYCHQDGSLIKLWRKMLTVAPTALRALGKTIAKESSLAAPQSLTPEFIFNTVQALIRKLNYNMHVSPESTPDFAEMELDPVVLDDQLYSDSKTLCEFDSVRSHCMSL</sequence>
<organism evidence="1 2">
    <name type="scientific">Ramazzottius varieornatus</name>
    <name type="common">Water bear</name>
    <name type="synonym">Tardigrade</name>
    <dbReference type="NCBI Taxonomy" id="947166"/>
    <lineage>
        <taxon>Eukaryota</taxon>
        <taxon>Metazoa</taxon>
        <taxon>Ecdysozoa</taxon>
        <taxon>Tardigrada</taxon>
        <taxon>Eutardigrada</taxon>
        <taxon>Parachela</taxon>
        <taxon>Hypsibioidea</taxon>
        <taxon>Ramazzottiidae</taxon>
        <taxon>Ramazzottius</taxon>
    </lineage>
</organism>